<dbReference type="Proteomes" id="UP000503640">
    <property type="component" value="Unassembled WGS sequence"/>
</dbReference>
<gene>
    <name evidence="7" type="ORF">AMYX_07900</name>
</gene>
<dbReference type="GO" id="GO:0016874">
    <property type="term" value="F:ligase activity"/>
    <property type="evidence" value="ECO:0007669"/>
    <property type="project" value="UniProtKB-KW"/>
</dbReference>
<dbReference type="CDD" id="cd12119">
    <property type="entry name" value="ttLC_FACS_AlkK_like"/>
    <property type="match status" value="1"/>
</dbReference>
<evidence type="ECO:0000313" key="8">
    <source>
        <dbReference type="Proteomes" id="UP000503640"/>
    </source>
</evidence>
<keyword evidence="3" id="KW-0276">Fatty acid metabolism</keyword>
<keyword evidence="4" id="KW-0443">Lipid metabolism</keyword>
<dbReference type="Pfam" id="PF13193">
    <property type="entry name" value="AMP-binding_C"/>
    <property type="match status" value="1"/>
</dbReference>
<proteinExistence type="inferred from homology"/>
<dbReference type="InterPro" id="IPR020845">
    <property type="entry name" value="AMP-binding_CS"/>
</dbReference>
<evidence type="ECO:0000256" key="1">
    <source>
        <dbReference type="ARBA" id="ARBA00006432"/>
    </source>
</evidence>
<organism evidence="7 8">
    <name type="scientific">Anaeromyxobacter diazotrophicus</name>
    <dbReference type="NCBI Taxonomy" id="2590199"/>
    <lineage>
        <taxon>Bacteria</taxon>
        <taxon>Pseudomonadati</taxon>
        <taxon>Myxococcota</taxon>
        <taxon>Myxococcia</taxon>
        <taxon>Myxococcales</taxon>
        <taxon>Cystobacterineae</taxon>
        <taxon>Anaeromyxobacteraceae</taxon>
        <taxon>Anaeromyxobacter</taxon>
    </lineage>
</organism>
<feature type="domain" description="AMP-dependent synthetase/ligase" evidence="5">
    <location>
        <begin position="17"/>
        <end position="396"/>
    </location>
</feature>
<dbReference type="InterPro" id="IPR042099">
    <property type="entry name" value="ANL_N_sf"/>
</dbReference>
<evidence type="ECO:0000313" key="7">
    <source>
        <dbReference type="EMBL" id="GEJ56049.1"/>
    </source>
</evidence>
<reference evidence="8" key="1">
    <citation type="journal article" date="2020" name="Appl. Environ. Microbiol.">
        <title>Diazotrophic Anaeromyxobacter Isolates from Soils.</title>
        <authorList>
            <person name="Masuda Y."/>
            <person name="Yamanaka H."/>
            <person name="Xu Z.X."/>
            <person name="Shiratori Y."/>
            <person name="Aono T."/>
            <person name="Amachi S."/>
            <person name="Senoo K."/>
            <person name="Itoh H."/>
        </authorList>
    </citation>
    <scope>NUCLEOTIDE SEQUENCE [LARGE SCALE GENOMIC DNA]</scope>
    <source>
        <strain evidence="8">R267</strain>
    </source>
</reference>
<comment type="caution">
    <text evidence="7">The sequence shown here is derived from an EMBL/GenBank/DDBJ whole genome shotgun (WGS) entry which is preliminary data.</text>
</comment>
<protein>
    <submittedName>
        <fullName evidence="7">Long-chain-fatty-acid--CoA ligase</fullName>
    </submittedName>
</protein>
<dbReference type="Pfam" id="PF00501">
    <property type="entry name" value="AMP-binding"/>
    <property type="match status" value="1"/>
</dbReference>
<accession>A0A7I9VIG6</accession>
<comment type="similarity">
    <text evidence="1">Belongs to the ATP-dependent AMP-binding enzyme family.</text>
</comment>
<evidence type="ECO:0000259" key="6">
    <source>
        <dbReference type="Pfam" id="PF13193"/>
    </source>
</evidence>
<evidence type="ECO:0000259" key="5">
    <source>
        <dbReference type="Pfam" id="PF00501"/>
    </source>
</evidence>
<dbReference type="PANTHER" id="PTHR43859">
    <property type="entry name" value="ACYL-ACTIVATING ENZYME"/>
    <property type="match status" value="1"/>
</dbReference>
<dbReference type="InterPro" id="IPR000873">
    <property type="entry name" value="AMP-dep_synth/lig_dom"/>
</dbReference>
<evidence type="ECO:0000256" key="2">
    <source>
        <dbReference type="ARBA" id="ARBA00022598"/>
    </source>
</evidence>
<dbReference type="SUPFAM" id="SSF56801">
    <property type="entry name" value="Acetyl-CoA synthetase-like"/>
    <property type="match status" value="1"/>
</dbReference>
<dbReference type="EMBL" id="BJTG01000002">
    <property type="protein sequence ID" value="GEJ56049.1"/>
    <property type="molecule type" value="Genomic_DNA"/>
</dbReference>
<sequence>MDGLMMDFPLTLIHVLERAGQLHRDQEVVSRLPDESLARTTWADLYRRIHKLANALQRLGVKPGDRVATLAWNHARHLEAYFAVPAMGGVLHTVNPRLHPSDLAYIVNHAQDQVLLVDDVLLPVLERFRAEIRPRHVVVFGHGQPPPEGMLDYEQLIADELTTFEYPRIEEHQAAGLCYSSGTTGRPKGVLYSHRALVLHSLASALPDVIGIGMSDVLLPVVPMFHVNAWGTPFTAALVGAKLVFPGPHLDARNLLHLMAEERVTLAAGVPTVWLAVLDELDRAPKSRDLSALRGLLVGGAAAPPAMIDAYRERHGIEVVHAWGMTEMTPIGTVCRLKPTLARLPAAEQRRLRATQGLPLPLVEVRAMGEDGPAPWDGRTMGELHVRGPWIAKSYFENPLEADKFTMDGWFRTGDIVTIDPEGYVRITDRSKDLIKSGGEWISSVDLENALMGHPAVREAAVVAVPHPRWGERPVAAVALREGAHAGPEELRAYLEPRFARFWLPDGFVFVPQIPRTATGKFLKSAVRELLKDWRPPDEARPGSTSP</sequence>
<dbReference type="Gene3D" id="3.40.50.12780">
    <property type="entry name" value="N-terminal domain of ligase-like"/>
    <property type="match status" value="1"/>
</dbReference>
<dbReference type="Gene3D" id="3.30.300.30">
    <property type="match status" value="1"/>
</dbReference>
<dbReference type="PANTHER" id="PTHR43859:SF4">
    <property type="entry name" value="BUTANOATE--COA LIGASE AAE1-RELATED"/>
    <property type="match status" value="1"/>
</dbReference>
<dbReference type="InterPro" id="IPR025110">
    <property type="entry name" value="AMP-bd_C"/>
</dbReference>
<dbReference type="GO" id="GO:0006631">
    <property type="term" value="P:fatty acid metabolic process"/>
    <property type="evidence" value="ECO:0007669"/>
    <property type="project" value="UniProtKB-KW"/>
</dbReference>
<evidence type="ECO:0000256" key="3">
    <source>
        <dbReference type="ARBA" id="ARBA00022832"/>
    </source>
</evidence>
<keyword evidence="2 7" id="KW-0436">Ligase</keyword>
<dbReference type="PROSITE" id="PS00455">
    <property type="entry name" value="AMP_BINDING"/>
    <property type="match status" value="1"/>
</dbReference>
<keyword evidence="8" id="KW-1185">Reference proteome</keyword>
<evidence type="ECO:0000256" key="4">
    <source>
        <dbReference type="ARBA" id="ARBA00023098"/>
    </source>
</evidence>
<dbReference type="FunFam" id="3.30.300.30:FF:000008">
    <property type="entry name" value="2,3-dihydroxybenzoate-AMP ligase"/>
    <property type="match status" value="1"/>
</dbReference>
<dbReference type="InterPro" id="IPR045851">
    <property type="entry name" value="AMP-bd_C_sf"/>
</dbReference>
<dbReference type="RefSeq" id="WP_176063180.1">
    <property type="nucleotide sequence ID" value="NZ_BJTG01000002.1"/>
</dbReference>
<dbReference type="NCBIfam" id="NF004837">
    <property type="entry name" value="PRK06187.1"/>
    <property type="match status" value="1"/>
</dbReference>
<dbReference type="AlphaFoldDB" id="A0A7I9VIG6"/>
<feature type="domain" description="AMP-binding enzyme C-terminal" evidence="6">
    <location>
        <begin position="447"/>
        <end position="521"/>
    </location>
</feature>
<name>A0A7I9VIG6_9BACT</name>